<name>A0ACC0VUC2_9STRA</name>
<sequence length="267" mass="29889">MTYEQSVREKHELEKKIDELKLWTSGGGENSINGTGELQSLRNEFAQYRKRALLAVEQKEKKLSEMQYHENGGGSSTTSRSNSFQDTLGRRMSAESNTSLSGFESLLATKTNEYLKNIVYKYMTSDKVEAKEHMEKAIATVLNFTPSELTSIQQQLALAVRCEIKTLHEWHAPEPHGMAHGIVSTFDALTMTTGTDAMGTISPWSPRRTADASRPPSIVSQRPSTTARDGVLLPPRWMNAPIAVSVLRNLERLRNDTIPQLRSIHLS</sequence>
<proteinExistence type="predicted"/>
<evidence type="ECO:0000313" key="2">
    <source>
        <dbReference type="Proteomes" id="UP001163321"/>
    </source>
</evidence>
<dbReference type="Proteomes" id="UP001163321">
    <property type="component" value="Chromosome 6"/>
</dbReference>
<keyword evidence="2" id="KW-1185">Reference proteome</keyword>
<comment type="caution">
    <text evidence="1">The sequence shown here is derived from an EMBL/GenBank/DDBJ whole genome shotgun (WGS) entry which is preliminary data.</text>
</comment>
<protein>
    <submittedName>
        <fullName evidence="1">Uncharacterized protein</fullName>
    </submittedName>
</protein>
<reference evidence="1 2" key="1">
    <citation type="journal article" date="2022" name="bioRxiv">
        <title>The genome of the oomycete Peronosclerospora sorghi, a cosmopolitan pathogen of maize and sorghum, is inflated with dispersed pseudogenes.</title>
        <authorList>
            <person name="Fletcher K."/>
            <person name="Martin F."/>
            <person name="Isakeit T."/>
            <person name="Cavanaugh K."/>
            <person name="Magill C."/>
            <person name="Michelmore R."/>
        </authorList>
    </citation>
    <scope>NUCLEOTIDE SEQUENCE [LARGE SCALE GENOMIC DNA]</scope>
    <source>
        <strain evidence="1">P6</strain>
    </source>
</reference>
<gene>
    <name evidence="1" type="ORF">PsorP6_010062</name>
</gene>
<evidence type="ECO:0000313" key="1">
    <source>
        <dbReference type="EMBL" id="KAI9910165.1"/>
    </source>
</evidence>
<accession>A0ACC0VUC2</accession>
<dbReference type="EMBL" id="CM047585">
    <property type="protein sequence ID" value="KAI9910165.1"/>
    <property type="molecule type" value="Genomic_DNA"/>
</dbReference>
<organism evidence="1 2">
    <name type="scientific">Peronosclerospora sorghi</name>
    <dbReference type="NCBI Taxonomy" id="230839"/>
    <lineage>
        <taxon>Eukaryota</taxon>
        <taxon>Sar</taxon>
        <taxon>Stramenopiles</taxon>
        <taxon>Oomycota</taxon>
        <taxon>Peronosporomycetes</taxon>
        <taxon>Peronosporales</taxon>
        <taxon>Peronosporaceae</taxon>
        <taxon>Peronosclerospora</taxon>
    </lineage>
</organism>